<keyword evidence="2" id="KW-1185">Reference proteome</keyword>
<organism evidence="1 2">
    <name type="scientific">Paramuricea clavata</name>
    <name type="common">Red gorgonian</name>
    <name type="synonym">Violescent sea-whip</name>
    <dbReference type="NCBI Taxonomy" id="317549"/>
    <lineage>
        <taxon>Eukaryota</taxon>
        <taxon>Metazoa</taxon>
        <taxon>Cnidaria</taxon>
        <taxon>Anthozoa</taxon>
        <taxon>Octocorallia</taxon>
        <taxon>Malacalcyonacea</taxon>
        <taxon>Plexauridae</taxon>
        <taxon>Paramuricea</taxon>
    </lineage>
</organism>
<evidence type="ECO:0000313" key="1">
    <source>
        <dbReference type="EMBL" id="CAB3994236.1"/>
    </source>
</evidence>
<proteinExistence type="predicted"/>
<accession>A0A7D9DVB5</accession>
<dbReference type="Proteomes" id="UP001152795">
    <property type="component" value="Unassembled WGS sequence"/>
</dbReference>
<dbReference type="EMBL" id="CACRXK020002424">
    <property type="protein sequence ID" value="CAB3994236.1"/>
    <property type="molecule type" value="Genomic_DNA"/>
</dbReference>
<name>A0A7D9DVB5_PARCT</name>
<evidence type="ECO:0000313" key="2">
    <source>
        <dbReference type="Proteomes" id="UP001152795"/>
    </source>
</evidence>
<gene>
    <name evidence="1" type="ORF">PACLA_8A035151</name>
</gene>
<sequence>MENSISKIPNDLPAARKQYQELLEYERKLNKLFRMLDRFLKEGKRGDLTDEYLADQRKRAEKTRRNMLADRKALEEKFKELQQDTIQQSERNKNGDLAQKIPTANITSFPVVSFPKDFDKVKLVRIAPMPKVVRIENVSLMETQELQPFKPTVKRVLIISCGIHECIQAMSRGNEGKYSLHVSSKTGAPRVSLNLSISMARSLNLPCAFTTTRQRMMLTSTASNIQQSRALEELMLLERGPGTPLVVLQSFATRWTLPPS</sequence>
<protein>
    <submittedName>
        <fullName evidence="1">Uncharacterized protein</fullName>
    </submittedName>
</protein>
<comment type="caution">
    <text evidence="1">The sequence shown here is derived from an EMBL/GenBank/DDBJ whole genome shotgun (WGS) entry which is preliminary data.</text>
</comment>
<dbReference type="AlphaFoldDB" id="A0A7D9DVB5"/>
<reference evidence="1" key="1">
    <citation type="submission" date="2020-04" db="EMBL/GenBank/DDBJ databases">
        <authorList>
            <person name="Alioto T."/>
            <person name="Alioto T."/>
            <person name="Gomez Garrido J."/>
        </authorList>
    </citation>
    <scope>NUCLEOTIDE SEQUENCE</scope>
    <source>
        <strain evidence="1">A484AB</strain>
    </source>
</reference>